<organism evidence="7 8">
    <name type="scientific">Solanum commersonii</name>
    <name type="common">Commerson's wild potato</name>
    <name type="synonym">Commerson's nightshade</name>
    <dbReference type="NCBI Taxonomy" id="4109"/>
    <lineage>
        <taxon>Eukaryota</taxon>
        <taxon>Viridiplantae</taxon>
        <taxon>Streptophyta</taxon>
        <taxon>Embryophyta</taxon>
        <taxon>Tracheophyta</taxon>
        <taxon>Spermatophyta</taxon>
        <taxon>Magnoliopsida</taxon>
        <taxon>eudicotyledons</taxon>
        <taxon>Gunneridae</taxon>
        <taxon>Pentapetalae</taxon>
        <taxon>asterids</taxon>
        <taxon>lamiids</taxon>
        <taxon>Solanales</taxon>
        <taxon>Solanaceae</taxon>
        <taxon>Solanoideae</taxon>
        <taxon>Solaneae</taxon>
        <taxon>Solanum</taxon>
    </lineage>
</organism>
<evidence type="ECO:0000256" key="6">
    <source>
        <dbReference type="RuleBase" id="RU004914"/>
    </source>
</evidence>
<dbReference type="CDD" id="cd13132">
    <property type="entry name" value="MATE_eukaryotic"/>
    <property type="match status" value="1"/>
</dbReference>
<name>A0A9J5Z6Z8_SOLCO</name>
<comment type="similarity">
    <text evidence="2 6">Belongs to the multi antimicrobial extrusion (MATE) (TC 2.A.66.1) family.</text>
</comment>
<dbReference type="GO" id="GO:0042910">
    <property type="term" value="F:xenobiotic transmembrane transporter activity"/>
    <property type="evidence" value="ECO:0007669"/>
    <property type="project" value="InterPro"/>
</dbReference>
<evidence type="ECO:0000256" key="3">
    <source>
        <dbReference type="ARBA" id="ARBA00022692"/>
    </source>
</evidence>
<evidence type="ECO:0000256" key="1">
    <source>
        <dbReference type="ARBA" id="ARBA00004141"/>
    </source>
</evidence>
<keyword evidence="3 6" id="KW-0812">Transmembrane</keyword>
<feature type="transmembrane region" description="Helical" evidence="6">
    <location>
        <begin position="405"/>
        <end position="427"/>
    </location>
</feature>
<feature type="transmembrane region" description="Helical" evidence="6">
    <location>
        <begin position="36"/>
        <end position="62"/>
    </location>
</feature>
<feature type="transmembrane region" description="Helical" evidence="6">
    <location>
        <begin position="183"/>
        <end position="204"/>
    </location>
</feature>
<feature type="transmembrane region" description="Helical" evidence="6">
    <location>
        <begin position="330"/>
        <end position="352"/>
    </location>
</feature>
<keyword evidence="8" id="KW-1185">Reference proteome</keyword>
<feature type="transmembrane region" description="Helical" evidence="6">
    <location>
        <begin position="300"/>
        <end position="318"/>
    </location>
</feature>
<reference evidence="7 8" key="1">
    <citation type="submission" date="2020-09" db="EMBL/GenBank/DDBJ databases">
        <title>De no assembly of potato wild relative species, Solanum commersonii.</title>
        <authorList>
            <person name="Cho K."/>
        </authorList>
    </citation>
    <scope>NUCLEOTIDE SEQUENCE [LARGE SCALE GENOMIC DNA]</scope>
    <source>
        <strain evidence="7">LZ3.2</strain>
        <tissue evidence="7">Leaf</tissue>
    </source>
</reference>
<feature type="transmembrane region" description="Helical" evidence="6">
    <location>
        <begin position="216"/>
        <end position="236"/>
    </location>
</feature>
<dbReference type="OrthoDB" id="2126698at2759"/>
<comment type="caution">
    <text evidence="7">The sequence shown here is derived from an EMBL/GenBank/DDBJ whole genome shotgun (WGS) entry which is preliminary data.</text>
</comment>
<evidence type="ECO:0000313" key="7">
    <source>
        <dbReference type="EMBL" id="KAG5608779.1"/>
    </source>
</evidence>
<dbReference type="InterPro" id="IPR045069">
    <property type="entry name" value="MATE_euk"/>
</dbReference>
<keyword evidence="4 6" id="KW-1133">Transmembrane helix</keyword>
<dbReference type="GO" id="GO:0015297">
    <property type="term" value="F:antiporter activity"/>
    <property type="evidence" value="ECO:0007669"/>
    <property type="project" value="InterPro"/>
</dbReference>
<feature type="transmembrane region" description="Helical" evidence="6">
    <location>
        <begin position="117"/>
        <end position="135"/>
    </location>
</feature>
<evidence type="ECO:0000256" key="5">
    <source>
        <dbReference type="ARBA" id="ARBA00023136"/>
    </source>
</evidence>
<dbReference type="PANTHER" id="PTHR11206">
    <property type="entry name" value="MULTIDRUG RESISTANCE PROTEIN"/>
    <property type="match status" value="1"/>
</dbReference>
<dbReference type="Proteomes" id="UP000824120">
    <property type="component" value="Chromosome 4"/>
</dbReference>
<dbReference type="Pfam" id="PF01554">
    <property type="entry name" value="MatE"/>
    <property type="match status" value="2"/>
</dbReference>
<feature type="transmembrane region" description="Helical" evidence="6">
    <location>
        <begin position="487"/>
        <end position="507"/>
    </location>
</feature>
<dbReference type="GO" id="GO:1990961">
    <property type="term" value="P:xenobiotic detoxification by transmembrane export across the plasma membrane"/>
    <property type="evidence" value="ECO:0007669"/>
    <property type="project" value="InterPro"/>
</dbReference>
<feature type="transmembrane region" description="Helical" evidence="6">
    <location>
        <begin position="257"/>
        <end position="280"/>
    </location>
</feature>
<gene>
    <name evidence="7" type="ORF">H5410_020060</name>
</gene>
<sequence length="527" mass="57520">MDIQDIECPLIISKSRNEESKNKRKCDDFLEEVKKILALAGPLMSVNFLLYCLQVISVMFVGHLGELALSGASMATSFATVTGFSLLMGMGSALDTICGQAYGAKRYHMLGIHMQRAMIVLLLVSIPLAFIWANAGHILEILGQSPEIAAEAGDYARFMIPSIFAYALLQCQMRFLQAQNDVLPMMLTAGATTLLHLFTCWFLVLKTGLGNKGAALANAASYCINVFLLAAYIGISPSCKSTWTGFSIVAFSDIPRYLRLAIPSAVMSWSFEMMVLLSGLLPNPKLETSVLSISLNTSSMIYMLPFGLSGATSIRVSNELGAGRPKAARIAAYTALFLATTEGILVAIFIISVRKFWGQCYSNEEEVVTYVSEMLMFIAGSHFIDANQSVLSGIARGCGWQKIGAIVNLGAYYLWGIPAGIVLAFFYHVGGKCHTVHVRFFKSSGWFEDTGWSWKHFLTMLLGLLKNADGCVLDPSSAFLEDSTRGLWLGLTLSLLAQALIYLVVTLQTNWDKEAKKAADRVIPELA</sequence>
<proteinExistence type="inferred from homology"/>
<comment type="subcellular location">
    <subcellularLocation>
        <location evidence="1">Membrane</location>
        <topology evidence="1">Multi-pass membrane protein</topology>
    </subcellularLocation>
</comment>
<dbReference type="AlphaFoldDB" id="A0A9J5Z6Z8"/>
<accession>A0A9J5Z6Z8</accession>
<evidence type="ECO:0000313" key="8">
    <source>
        <dbReference type="Proteomes" id="UP000824120"/>
    </source>
</evidence>
<dbReference type="EMBL" id="JACXVP010000004">
    <property type="protein sequence ID" value="KAG5608779.1"/>
    <property type="molecule type" value="Genomic_DNA"/>
</dbReference>
<keyword evidence="5 6" id="KW-0472">Membrane</keyword>
<dbReference type="GO" id="GO:0016020">
    <property type="term" value="C:membrane"/>
    <property type="evidence" value="ECO:0007669"/>
    <property type="project" value="UniProtKB-SubCell"/>
</dbReference>
<feature type="transmembrane region" description="Helical" evidence="6">
    <location>
        <begin position="74"/>
        <end position="97"/>
    </location>
</feature>
<protein>
    <recommendedName>
        <fullName evidence="6">Protein DETOXIFICATION</fullName>
    </recommendedName>
    <alternativeName>
        <fullName evidence="6">Multidrug and toxic compound extrusion protein</fullName>
    </alternativeName>
</protein>
<evidence type="ECO:0000256" key="2">
    <source>
        <dbReference type="ARBA" id="ARBA00010199"/>
    </source>
</evidence>
<evidence type="ECO:0000256" key="4">
    <source>
        <dbReference type="ARBA" id="ARBA00022989"/>
    </source>
</evidence>
<dbReference type="NCBIfam" id="TIGR00797">
    <property type="entry name" value="matE"/>
    <property type="match status" value="1"/>
</dbReference>
<dbReference type="InterPro" id="IPR002528">
    <property type="entry name" value="MATE_fam"/>
</dbReference>